<feature type="disulfide bond" evidence="2">
    <location>
        <begin position="70"/>
        <end position="94"/>
    </location>
</feature>
<dbReference type="InterPro" id="IPR036514">
    <property type="entry name" value="SGNH_hydro_sf"/>
</dbReference>
<feature type="disulfide bond" evidence="2">
    <location>
        <begin position="207"/>
        <end position="256"/>
    </location>
</feature>
<dbReference type="PANTHER" id="PTHR37981">
    <property type="entry name" value="LIPASE 2"/>
    <property type="match status" value="1"/>
</dbReference>
<dbReference type="Proteomes" id="UP000305929">
    <property type="component" value="Unassembled WGS sequence"/>
</dbReference>
<dbReference type="CDD" id="cd01823">
    <property type="entry name" value="SEST_like"/>
    <property type="match status" value="1"/>
</dbReference>
<sequence>MFTDTDGETSLKTALRLALATVLSVAALAVTAPDGAASAAPSPSSRYVALGDSYAAEPLVPPADPADPACLRSLAGYPHVAARALGADLTDVSCSAATTGDLSTPQHPGVPPQYDALSPNTDLVSITIGANDVRLFSEALRCVNVLPPPLGTSCAERNTAGGTDRLAARIDAWAPTFAAVLDEIARRAPHAEVFVVGYGNYVRPGGCYPVQPLWDQDATYLQQTIDRLTAVLRRTAEEHHATFVDTYRPGIGHDICAAPGDRYIEGLAPDRPAAALHPNDAGARAFGEALTAAVRAQRGGVQGAS</sequence>
<proteinExistence type="predicted"/>
<feature type="active site" evidence="1">
    <location>
        <position position="277"/>
    </location>
</feature>
<keyword evidence="2" id="KW-1015">Disulfide bond</keyword>
<dbReference type="AlphaFoldDB" id="A0A4U5WAV2"/>
<dbReference type="EMBL" id="SZNQ01000001">
    <property type="protein sequence ID" value="TKS98817.1"/>
    <property type="molecule type" value="Genomic_DNA"/>
</dbReference>
<feature type="active site" description="Nucleophile" evidence="1">
    <location>
        <position position="53"/>
    </location>
</feature>
<dbReference type="GO" id="GO:0004806">
    <property type="term" value="F:triacylglycerol lipase activity"/>
    <property type="evidence" value="ECO:0007669"/>
    <property type="project" value="TreeGrafter"/>
</dbReference>
<evidence type="ECO:0000256" key="2">
    <source>
        <dbReference type="PIRSR" id="PIRSR637460-2"/>
    </source>
</evidence>
<comment type="caution">
    <text evidence="4">The sequence shown here is derived from an EMBL/GenBank/DDBJ whole genome shotgun (WGS) entry which is preliminary data.</text>
</comment>
<keyword evidence="5" id="KW-1185">Reference proteome</keyword>
<dbReference type="Pfam" id="PF13472">
    <property type="entry name" value="Lipase_GDSL_2"/>
    <property type="match status" value="1"/>
</dbReference>
<reference evidence="4 5" key="1">
    <citation type="submission" date="2019-04" db="EMBL/GenBank/DDBJ databases">
        <title>Streptomyces lasaliensis sp. nov., an Actinomycete isolated from soil which produces the polyether antibiotic lasalocid.</title>
        <authorList>
            <person name="Erwin G."/>
            <person name="Haber C."/>
        </authorList>
    </citation>
    <scope>NUCLEOTIDE SEQUENCE [LARGE SCALE GENOMIC DNA]</scope>
    <source>
        <strain evidence="4 5">X-537</strain>
    </source>
</reference>
<dbReference type="InterPro" id="IPR013830">
    <property type="entry name" value="SGNH_hydro"/>
</dbReference>
<dbReference type="GO" id="GO:0019433">
    <property type="term" value="P:triglyceride catabolic process"/>
    <property type="evidence" value="ECO:0007669"/>
    <property type="project" value="TreeGrafter"/>
</dbReference>
<dbReference type="PANTHER" id="PTHR37981:SF1">
    <property type="entry name" value="SGNH HYDROLASE-TYPE ESTERASE DOMAIN-CONTAINING PROTEIN"/>
    <property type="match status" value="1"/>
</dbReference>
<protein>
    <submittedName>
        <fullName evidence="4">SGNH/GDSL hydrolase family protein</fullName>
    </submittedName>
</protein>
<gene>
    <name evidence="4" type="ORF">E4U91_00800</name>
</gene>
<evidence type="ECO:0000313" key="4">
    <source>
        <dbReference type="EMBL" id="TKS98817.1"/>
    </source>
</evidence>
<evidence type="ECO:0000313" key="5">
    <source>
        <dbReference type="Proteomes" id="UP000305929"/>
    </source>
</evidence>
<feature type="disulfide bond" evidence="2">
    <location>
        <begin position="142"/>
        <end position="154"/>
    </location>
</feature>
<dbReference type="SUPFAM" id="SSF52266">
    <property type="entry name" value="SGNH hydrolase"/>
    <property type="match status" value="1"/>
</dbReference>
<dbReference type="Gene3D" id="3.40.50.1110">
    <property type="entry name" value="SGNH hydrolase"/>
    <property type="match status" value="1"/>
</dbReference>
<name>A0A4U5WAV2_STRLS</name>
<accession>A0A4U5WAV2</accession>
<feature type="domain" description="SGNH hydrolase-type esterase" evidence="3">
    <location>
        <begin position="49"/>
        <end position="285"/>
    </location>
</feature>
<dbReference type="InterPro" id="IPR037460">
    <property type="entry name" value="SEST-like"/>
</dbReference>
<dbReference type="OrthoDB" id="5503950at2"/>
<evidence type="ECO:0000256" key="1">
    <source>
        <dbReference type="PIRSR" id="PIRSR637460-1"/>
    </source>
</evidence>
<organism evidence="4 5">
    <name type="scientific">Streptomyces lasalocidi</name>
    <name type="common">Streptomyces lasaliensis</name>
    <dbReference type="NCBI Taxonomy" id="324833"/>
    <lineage>
        <taxon>Bacteria</taxon>
        <taxon>Bacillati</taxon>
        <taxon>Actinomycetota</taxon>
        <taxon>Actinomycetes</taxon>
        <taxon>Kitasatosporales</taxon>
        <taxon>Streptomycetaceae</taxon>
        <taxon>Streptomyces</taxon>
    </lineage>
</organism>
<keyword evidence="4" id="KW-0378">Hydrolase</keyword>
<evidence type="ECO:0000259" key="3">
    <source>
        <dbReference type="Pfam" id="PF13472"/>
    </source>
</evidence>